<protein>
    <submittedName>
        <fullName evidence="4">CsbD family protein</fullName>
    </submittedName>
</protein>
<dbReference type="AlphaFoldDB" id="A0A951UBJ8"/>
<evidence type="ECO:0000256" key="1">
    <source>
        <dbReference type="ARBA" id="ARBA00009129"/>
    </source>
</evidence>
<dbReference type="EMBL" id="JAHHIF010000034">
    <property type="protein sequence ID" value="MBW4547032.1"/>
    <property type="molecule type" value="Genomic_DNA"/>
</dbReference>
<sequence length="66" mass="7092">MSLEEKAKATAQNIQGKITEAVGNVTGDSDTQMEGQAKQAEAEIRQIAEDKKDEAKNENIDVVSAD</sequence>
<feature type="coiled-coil region" evidence="2">
    <location>
        <begin position="30"/>
        <end position="58"/>
    </location>
</feature>
<name>A0A951UBJ8_9CYAN</name>
<comment type="caution">
    <text evidence="4">The sequence shown here is derived from an EMBL/GenBank/DDBJ whole genome shotgun (WGS) entry which is preliminary data.</text>
</comment>
<evidence type="ECO:0000313" key="4">
    <source>
        <dbReference type="EMBL" id="MBW4547032.1"/>
    </source>
</evidence>
<organism evidence="4 5">
    <name type="scientific">Symplocastrum torsivum CPER-KK1</name>
    <dbReference type="NCBI Taxonomy" id="450513"/>
    <lineage>
        <taxon>Bacteria</taxon>
        <taxon>Bacillati</taxon>
        <taxon>Cyanobacteriota</taxon>
        <taxon>Cyanophyceae</taxon>
        <taxon>Oscillatoriophycideae</taxon>
        <taxon>Oscillatoriales</taxon>
        <taxon>Microcoleaceae</taxon>
        <taxon>Symplocastrum</taxon>
    </lineage>
</organism>
<proteinExistence type="inferred from homology"/>
<keyword evidence="2" id="KW-0175">Coiled coil</keyword>
<dbReference type="SUPFAM" id="SSF69047">
    <property type="entry name" value="Hypothetical protein YjbJ"/>
    <property type="match status" value="1"/>
</dbReference>
<comment type="similarity">
    <text evidence="1">Belongs to the UPF0337 (CsbD) family.</text>
</comment>
<reference evidence="4" key="2">
    <citation type="journal article" date="2022" name="Microbiol. Resour. Announc.">
        <title>Metagenome Sequencing to Explore Phylogenomics of Terrestrial Cyanobacteria.</title>
        <authorList>
            <person name="Ward R.D."/>
            <person name="Stajich J.E."/>
            <person name="Johansen J.R."/>
            <person name="Huntemann M."/>
            <person name="Clum A."/>
            <person name="Foster B."/>
            <person name="Foster B."/>
            <person name="Roux S."/>
            <person name="Palaniappan K."/>
            <person name="Varghese N."/>
            <person name="Mukherjee S."/>
            <person name="Reddy T.B.K."/>
            <person name="Daum C."/>
            <person name="Copeland A."/>
            <person name="Chen I.A."/>
            <person name="Ivanova N.N."/>
            <person name="Kyrpides N.C."/>
            <person name="Shapiro N."/>
            <person name="Eloe-Fadrosh E.A."/>
            <person name="Pietrasiak N."/>
        </authorList>
    </citation>
    <scope>NUCLEOTIDE SEQUENCE</scope>
    <source>
        <strain evidence="4">CPER-KK1</strain>
    </source>
</reference>
<accession>A0A951UBJ8</accession>
<dbReference type="InterPro" id="IPR008462">
    <property type="entry name" value="CsbD"/>
</dbReference>
<dbReference type="Proteomes" id="UP000753908">
    <property type="component" value="Unassembled WGS sequence"/>
</dbReference>
<dbReference type="Pfam" id="PF05532">
    <property type="entry name" value="CsbD"/>
    <property type="match status" value="1"/>
</dbReference>
<evidence type="ECO:0000256" key="2">
    <source>
        <dbReference type="SAM" id="Coils"/>
    </source>
</evidence>
<dbReference type="Gene3D" id="1.10.1470.10">
    <property type="entry name" value="YjbJ"/>
    <property type="match status" value="1"/>
</dbReference>
<evidence type="ECO:0000313" key="5">
    <source>
        <dbReference type="Proteomes" id="UP000753908"/>
    </source>
</evidence>
<gene>
    <name evidence="4" type="ORF">KME25_21705</name>
</gene>
<evidence type="ECO:0000259" key="3">
    <source>
        <dbReference type="Pfam" id="PF05532"/>
    </source>
</evidence>
<feature type="domain" description="CsbD-like" evidence="3">
    <location>
        <begin position="5"/>
        <end position="56"/>
    </location>
</feature>
<reference evidence="4" key="1">
    <citation type="submission" date="2021-05" db="EMBL/GenBank/DDBJ databases">
        <authorList>
            <person name="Pietrasiak N."/>
            <person name="Ward R."/>
            <person name="Stajich J.E."/>
            <person name="Kurbessoian T."/>
        </authorList>
    </citation>
    <scope>NUCLEOTIDE SEQUENCE</scope>
    <source>
        <strain evidence="4">CPER-KK1</strain>
    </source>
</reference>
<dbReference type="InterPro" id="IPR036629">
    <property type="entry name" value="YjbJ_sf"/>
</dbReference>